<dbReference type="Pfam" id="PF14244">
    <property type="entry name" value="Retrotran_gag_3"/>
    <property type="match status" value="1"/>
</dbReference>
<evidence type="ECO:0000313" key="3">
    <source>
        <dbReference type="EMBL" id="RVX02274.1"/>
    </source>
</evidence>
<dbReference type="AlphaFoldDB" id="A0A438J009"/>
<gene>
    <name evidence="3" type="ORF">CK203_028386</name>
</gene>
<dbReference type="PANTHER" id="PTHR37610">
    <property type="entry name" value="CCHC-TYPE DOMAIN-CONTAINING PROTEIN"/>
    <property type="match status" value="1"/>
</dbReference>
<reference evidence="3 4" key="1">
    <citation type="journal article" date="2018" name="PLoS Genet.">
        <title>Population sequencing reveals clonal diversity and ancestral inbreeding in the grapevine cultivar Chardonnay.</title>
        <authorList>
            <person name="Roach M.J."/>
            <person name="Johnson D.L."/>
            <person name="Bohlmann J."/>
            <person name="van Vuuren H.J."/>
            <person name="Jones S.J."/>
            <person name="Pretorius I.S."/>
            <person name="Schmidt S.A."/>
            <person name="Borneman A.R."/>
        </authorList>
    </citation>
    <scope>NUCLEOTIDE SEQUENCE [LARGE SCALE GENOMIC DNA]</scope>
    <source>
        <strain evidence="4">cv. Chardonnay</strain>
        <tissue evidence="3">Leaf</tissue>
    </source>
</reference>
<feature type="region of interest" description="Disordered" evidence="1">
    <location>
        <begin position="1"/>
        <end position="31"/>
    </location>
</feature>
<name>A0A438J009_VITVI</name>
<feature type="compositionally biased region" description="Basic and acidic residues" evidence="1">
    <location>
        <begin position="1"/>
        <end position="10"/>
    </location>
</feature>
<organism evidence="3 4">
    <name type="scientific">Vitis vinifera</name>
    <name type="common">Grape</name>
    <dbReference type="NCBI Taxonomy" id="29760"/>
    <lineage>
        <taxon>Eukaryota</taxon>
        <taxon>Viridiplantae</taxon>
        <taxon>Streptophyta</taxon>
        <taxon>Embryophyta</taxon>
        <taxon>Tracheophyta</taxon>
        <taxon>Spermatophyta</taxon>
        <taxon>Magnoliopsida</taxon>
        <taxon>eudicotyledons</taxon>
        <taxon>Gunneridae</taxon>
        <taxon>Pentapetalae</taxon>
        <taxon>rosids</taxon>
        <taxon>Vitales</taxon>
        <taxon>Vitaceae</taxon>
        <taxon>Viteae</taxon>
        <taxon>Vitis</taxon>
    </lineage>
</organism>
<evidence type="ECO:0000313" key="4">
    <source>
        <dbReference type="Proteomes" id="UP000288805"/>
    </source>
</evidence>
<evidence type="ECO:0000256" key="1">
    <source>
        <dbReference type="SAM" id="MobiDB-lite"/>
    </source>
</evidence>
<sequence length="144" mass="16503">MAAQKGDSHESNQSATQERESEINSSMGSTDAFDNSPLHLIIEKLNGKNYREWAHAIKPVIDGKGKLGFLTSETRNWQNVYVPPTTKDVWDAIRETYSNAKSASQIFELKTRLWQMKQGDREVTEYYSEILGLWQDLDLSCEEE</sequence>
<accession>A0A438J009</accession>
<feature type="domain" description="Retrotransposon Copia-like N-terminal" evidence="2">
    <location>
        <begin position="33"/>
        <end position="70"/>
    </location>
</feature>
<evidence type="ECO:0000259" key="2">
    <source>
        <dbReference type="Pfam" id="PF14244"/>
    </source>
</evidence>
<comment type="caution">
    <text evidence="3">The sequence shown here is derived from an EMBL/GenBank/DDBJ whole genome shotgun (WGS) entry which is preliminary data.</text>
</comment>
<dbReference type="Proteomes" id="UP000288805">
    <property type="component" value="Unassembled WGS sequence"/>
</dbReference>
<dbReference type="EMBL" id="QGNW01000071">
    <property type="protein sequence ID" value="RVX02274.1"/>
    <property type="molecule type" value="Genomic_DNA"/>
</dbReference>
<protein>
    <recommendedName>
        <fullName evidence="2">Retrotransposon Copia-like N-terminal domain-containing protein</fullName>
    </recommendedName>
</protein>
<proteinExistence type="predicted"/>
<dbReference type="InterPro" id="IPR029472">
    <property type="entry name" value="Copia-like_N"/>
</dbReference>
<dbReference type="PANTHER" id="PTHR37610:SF75">
    <property type="entry name" value="RETROTRANSPOSON COPIA-LIKE N-TERMINAL DOMAIN-CONTAINING PROTEIN"/>
    <property type="match status" value="1"/>
</dbReference>